<evidence type="ECO:0000256" key="1">
    <source>
        <dbReference type="SAM" id="MobiDB-lite"/>
    </source>
</evidence>
<dbReference type="PANTHER" id="PTHR30290">
    <property type="entry name" value="PERIPLASMIC BINDING COMPONENT OF ABC TRANSPORTER"/>
    <property type="match status" value="1"/>
</dbReference>
<evidence type="ECO:0000259" key="3">
    <source>
        <dbReference type="Pfam" id="PF00496"/>
    </source>
</evidence>
<dbReference type="Proteomes" id="UP000302139">
    <property type="component" value="Unassembled WGS sequence"/>
</dbReference>
<dbReference type="Gene3D" id="3.90.76.10">
    <property type="entry name" value="Dipeptide-binding Protein, Domain 1"/>
    <property type="match status" value="1"/>
</dbReference>
<keyword evidence="2" id="KW-0732">Signal</keyword>
<comment type="caution">
    <text evidence="4">The sequence shown here is derived from an EMBL/GenBank/DDBJ whole genome shotgun (WGS) entry which is preliminary data.</text>
</comment>
<dbReference type="EMBL" id="BJHX01000001">
    <property type="protein sequence ID" value="GDY62925.1"/>
    <property type="molecule type" value="Genomic_DNA"/>
</dbReference>
<dbReference type="Pfam" id="PF00496">
    <property type="entry name" value="SBP_bac_5"/>
    <property type="match status" value="1"/>
</dbReference>
<sequence>MRRTPAAALVAATAATALLVTGCGSSDDDKPQAQKSAAPAGSQQINAHPLSDIQQGGTLKFAISQYIADFNRYTANGNQGDAATINELVEPSLFTADARGAVRPNENFLLSASVTSTSPQVVTYKLNPKAKWSDGAPLSWRDFRALWKATNGTNKEYEAANTSGYDQISAVGQGTDAHQVKVTFSSPYADWKRLFDPLLPAAGIDTPAKFNKGWTEKIPVTGAAFKISAYDRTAQTITAVPDPQWWGTKPKLDSIVFRALDFSAWTDAYLNKEIDYASAILPRTTSALPRPPARTSAPAPAGTRCTSP</sequence>
<dbReference type="PROSITE" id="PS51257">
    <property type="entry name" value="PROKAR_LIPOPROTEIN"/>
    <property type="match status" value="1"/>
</dbReference>
<evidence type="ECO:0000313" key="4">
    <source>
        <dbReference type="EMBL" id="GDY62925.1"/>
    </source>
</evidence>
<feature type="region of interest" description="Disordered" evidence="1">
    <location>
        <begin position="23"/>
        <end position="45"/>
    </location>
</feature>
<dbReference type="AlphaFoldDB" id="A0A4D4LPJ0"/>
<proteinExistence type="predicted"/>
<feature type="signal peptide" evidence="2">
    <location>
        <begin position="1"/>
        <end position="17"/>
    </location>
</feature>
<name>A0A4D4LPJ0_STRAX</name>
<feature type="chain" id="PRO_5038465426" description="Solute-binding protein family 5 domain-containing protein" evidence="2">
    <location>
        <begin position="18"/>
        <end position="308"/>
    </location>
</feature>
<dbReference type="GO" id="GO:0015833">
    <property type="term" value="P:peptide transport"/>
    <property type="evidence" value="ECO:0007669"/>
    <property type="project" value="TreeGrafter"/>
</dbReference>
<dbReference type="SUPFAM" id="SSF53850">
    <property type="entry name" value="Periplasmic binding protein-like II"/>
    <property type="match status" value="1"/>
</dbReference>
<dbReference type="InterPro" id="IPR000914">
    <property type="entry name" value="SBP_5_dom"/>
</dbReference>
<accession>A0A4D4LPJ0</accession>
<dbReference type="InterPro" id="IPR039424">
    <property type="entry name" value="SBP_5"/>
</dbReference>
<evidence type="ECO:0000313" key="5">
    <source>
        <dbReference type="Proteomes" id="UP000302139"/>
    </source>
</evidence>
<organism evidence="4 5">
    <name type="scientific">Streptomyces avermitilis</name>
    <dbReference type="NCBI Taxonomy" id="33903"/>
    <lineage>
        <taxon>Bacteria</taxon>
        <taxon>Bacillati</taxon>
        <taxon>Actinomycetota</taxon>
        <taxon>Actinomycetes</taxon>
        <taxon>Kitasatosporales</taxon>
        <taxon>Streptomycetaceae</taxon>
        <taxon>Streptomyces</taxon>
    </lineage>
</organism>
<protein>
    <recommendedName>
        <fullName evidence="3">Solute-binding protein family 5 domain-containing protein</fullName>
    </recommendedName>
</protein>
<dbReference type="PANTHER" id="PTHR30290:SF65">
    <property type="entry name" value="MONOACYL PHOSPHATIDYLINOSITOL TETRAMANNOSIDE-BINDING PROTEIN LPQW-RELATED"/>
    <property type="match status" value="1"/>
</dbReference>
<gene>
    <name evidence="4" type="ORF">SAV14893_023180</name>
</gene>
<dbReference type="Gene3D" id="3.40.190.10">
    <property type="entry name" value="Periplasmic binding protein-like II"/>
    <property type="match status" value="1"/>
</dbReference>
<dbReference type="GO" id="GO:1904680">
    <property type="term" value="F:peptide transmembrane transporter activity"/>
    <property type="evidence" value="ECO:0007669"/>
    <property type="project" value="TreeGrafter"/>
</dbReference>
<evidence type="ECO:0000256" key="2">
    <source>
        <dbReference type="SAM" id="SignalP"/>
    </source>
</evidence>
<feature type="domain" description="Solute-binding protein family 5" evidence="3">
    <location>
        <begin position="113"/>
        <end position="287"/>
    </location>
</feature>
<reference evidence="4 5" key="1">
    <citation type="submission" date="2019-04" db="EMBL/GenBank/DDBJ databases">
        <title>Draft genome sequences of Streptomyces avermitilis NBRC 14893.</title>
        <authorList>
            <person name="Komaki H."/>
            <person name="Tamura T."/>
            <person name="Hosoyama A."/>
        </authorList>
    </citation>
    <scope>NUCLEOTIDE SEQUENCE [LARGE SCALE GENOMIC DNA]</scope>
    <source>
        <strain evidence="4 5">NBRC 14893</strain>
    </source>
</reference>
<feature type="region of interest" description="Disordered" evidence="1">
    <location>
        <begin position="287"/>
        <end position="308"/>
    </location>
</feature>